<comment type="caution">
    <text evidence="1">The sequence shown here is derived from an EMBL/GenBank/DDBJ whole genome shotgun (WGS) entry which is preliminary data.</text>
</comment>
<dbReference type="Proteomes" id="UP000438429">
    <property type="component" value="Unassembled WGS sequence"/>
</dbReference>
<dbReference type="EMBL" id="VEVO01000021">
    <property type="protein sequence ID" value="KAF0024442.1"/>
    <property type="molecule type" value="Genomic_DNA"/>
</dbReference>
<protein>
    <submittedName>
        <fullName evidence="1">Uncharacterized protein</fullName>
    </submittedName>
</protein>
<sequence length="149" mass="17124">MPIWSRTMGISGESSCRLYCYVAVTTPSHYNKGCVVFFSLPCCLDRLFYLLSENTSYQRSGRCNADIRTYQCKFPFRAHLPKVTDGRIRTGFVFALQSQVELELTRTSSSSRTLQRSERLPSRDYYDRQTSSVVFEVCGYTDFKMSAPP</sequence>
<evidence type="ECO:0000313" key="2">
    <source>
        <dbReference type="Proteomes" id="UP000438429"/>
    </source>
</evidence>
<evidence type="ECO:0000313" key="1">
    <source>
        <dbReference type="EMBL" id="KAF0024442.1"/>
    </source>
</evidence>
<name>A0A6A4RZ36_SCOMX</name>
<accession>A0A6A4RZ36</accession>
<dbReference type="AlphaFoldDB" id="A0A6A4RZ36"/>
<organism evidence="1 2">
    <name type="scientific">Scophthalmus maximus</name>
    <name type="common">Turbot</name>
    <name type="synonym">Psetta maxima</name>
    <dbReference type="NCBI Taxonomy" id="52904"/>
    <lineage>
        <taxon>Eukaryota</taxon>
        <taxon>Metazoa</taxon>
        <taxon>Chordata</taxon>
        <taxon>Craniata</taxon>
        <taxon>Vertebrata</taxon>
        <taxon>Euteleostomi</taxon>
        <taxon>Actinopterygii</taxon>
        <taxon>Neopterygii</taxon>
        <taxon>Teleostei</taxon>
        <taxon>Neoteleostei</taxon>
        <taxon>Acanthomorphata</taxon>
        <taxon>Carangaria</taxon>
        <taxon>Pleuronectiformes</taxon>
        <taxon>Pleuronectoidei</taxon>
        <taxon>Scophthalmidae</taxon>
        <taxon>Scophthalmus</taxon>
    </lineage>
</organism>
<reference evidence="1 2" key="1">
    <citation type="submission" date="2019-06" db="EMBL/GenBank/DDBJ databases">
        <title>Draft genomes of female and male turbot (Scophthalmus maximus).</title>
        <authorList>
            <person name="Xu H."/>
            <person name="Xu X.-W."/>
            <person name="Shao C."/>
            <person name="Chen S."/>
        </authorList>
    </citation>
    <scope>NUCLEOTIDE SEQUENCE [LARGE SCALE GENOMIC DNA]</scope>
    <source>
        <strain evidence="1">Ysfricsl-2016a</strain>
        <tissue evidence="1">Blood</tissue>
    </source>
</reference>
<gene>
    <name evidence="1" type="ORF">F2P81_023244</name>
</gene>
<proteinExistence type="predicted"/>